<proteinExistence type="predicted"/>
<dbReference type="Proteomes" id="UP000239990">
    <property type="component" value="Unassembled WGS sequence"/>
</dbReference>
<dbReference type="RefSeq" id="WP_104145910.1">
    <property type="nucleotide sequence ID" value="NZ_PREU01000023.1"/>
</dbReference>
<evidence type="ECO:0000313" key="2">
    <source>
        <dbReference type="EMBL" id="PPA72612.1"/>
    </source>
</evidence>
<protein>
    <submittedName>
        <fullName evidence="2">Uncharacterized protein</fullName>
    </submittedName>
</protein>
<name>A0A2S5GHU6_9BURK</name>
<comment type="caution">
    <text evidence="2">The sequence shown here is derived from an EMBL/GenBank/DDBJ whole genome shotgun (WGS) entry which is preliminary data.</text>
</comment>
<dbReference type="AlphaFoldDB" id="A0A2S5GHU6"/>
<accession>A0A2S5GHU6</accession>
<dbReference type="EMBL" id="PREU01000023">
    <property type="protein sequence ID" value="PPA72612.1"/>
    <property type="molecule type" value="Genomic_DNA"/>
</dbReference>
<evidence type="ECO:0000256" key="1">
    <source>
        <dbReference type="SAM" id="MobiDB-lite"/>
    </source>
</evidence>
<gene>
    <name evidence="2" type="ORF">C4E15_29680</name>
</gene>
<reference evidence="2 3" key="1">
    <citation type="submission" date="2018-02" db="EMBL/GenBank/DDBJ databases">
        <title>Draft Genome of Achromobacter spanius stain 6.</title>
        <authorList>
            <person name="Gunasekera T.S."/>
            <person name="Radwan O."/>
            <person name="Ruiz O.N."/>
        </authorList>
    </citation>
    <scope>NUCLEOTIDE SEQUENCE [LARGE SCALE GENOMIC DNA]</scope>
    <source>
        <strain evidence="2 3">6</strain>
    </source>
</reference>
<organism evidence="2 3">
    <name type="scientific">Achromobacter spanius</name>
    <dbReference type="NCBI Taxonomy" id="217203"/>
    <lineage>
        <taxon>Bacteria</taxon>
        <taxon>Pseudomonadati</taxon>
        <taxon>Pseudomonadota</taxon>
        <taxon>Betaproteobacteria</taxon>
        <taxon>Burkholderiales</taxon>
        <taxon>Alcaligenaceae</taxon>
        <taxon>Achromobacter</taxon>
    </lineage>
</organism>
<dbReference type="OrthoDB" id="8667319at2"/>
<sequence>MQLNIKDNGGRLIGVAEVSTGTGAVMEGSFTPMPDYAPYAALFAAREEAQNAPGADAADRADSANPADTAPSSGMNDAADRLQRDIDGHGFVAQGPMPLPGTTAVQALRIAGDRIRFTLQRPLIAKADG</sequence>
<evidence type="ECO:0000313" key="3">
    <source>
        <dbReference type="Proteomes" id="UP000239990"/>
    </source>
</evidence>
<feature type="region of interest" description="Disordered" evidence="1">
    <location>
        <begin position="48"/>
        <end position="83"/>
    </location>
</feature>